<evidence type="ECO:0000259" key="1">
    <source>
        <dbReference type="Pfam" id="PF01931"/>
    </source>
</evidence>
<name>A0AAN6MVC4_9PEZI</name>
<reference evidence="3" key="1">
    <citation type="journal article" date="2023" name="Mol. Phylogenet. Evol.">
        <title>Genome-scale phylogeny and comparative genomics of the fungal order Sordariales.</title>
        <authorList>
            <person name="Hensen N."/>
            <person name="Bonometti L."/>
            <person name="Westerberg I."/>
            <person name="Brannstrom I.O."/>
            <person name="Guillou S."/>
            <person name="Cros-Aarteil S."/>
            <person name="Calhoun S."/>
            <person name="Haridas S."/>
            <person name="Kuo A."/>
            <person name="Mondo S."/>
            <person name="Pangilinan J."/>
            <person name="Riley R."/>
            <person name="LaButti K."/>
            <person name="Andreopoulos B."/>
            <person name="Lipzen A."/>
            <person name="Chen C."/>
            <person name="Yan M."/>
            <person name="Daum C."/>
            <person name="Ng V."/>
            <person name="Clum A."/>
            <person name="Steindorff A."/>
            <person name="Ohm R.A."/>
            <person name="Martin F."/>
            <person name="Silar P."/>
            <person name="Natvig D.O."/>
            <person name="Lalanne C."/>
            <person name="Gautier V."/>
            <person name="Ament-Velasquez S.L."/>
            <person name="Kruys A."/>
            <person name="Hutchinson M.I."/>
            <person name="Powell A.J."/>
            <person name="Barry K."/>
            <person name="Miller A.N."/>
            <person name="Grigoriev I.V."/>
            <person name="Debuchy R."/>
            <person name="Gladieux P."/>
            <person name="Hiltunen Thoren M."/>
            <person name="Johannesson H."/>
        </authorList>
    </citation>
    <scope>NUCLEOTIDE SEQUENCE [LARGE SCALE GENOMIC DNA]</scope>
    <source>
        <strain evidence="3">CBS 340.73</strain>
    </source>
</reference>
<protein>
    <recommendedName>
        <fullName evidence="1">Non-canonical purine NTP phosphatase/PRRC1 domain-containing protein</fullName>
    </recommendedName>
</protein>
<dbReference type="InterPro" id="IPR029001">
    <property type="entry name" value="ITPase-like_fam"/>
</dbReference>
<dbReference type="Pfam" id="PF01931">
    <property type="entry name" value="NTPase_I-T"/>
    <property type="match status" value="1"/>
</dbReference>
<dbReference type="Proteomes" id="UP001303473">
    <property type="component" value="Unassembled WGS sequence"/>
</dbReference>
<sequence length="192" mass="21202">ERVLVIIPTENAAKQRILMKAFKGHKPGHVVELEFRTLSADSEVGEQPYNLEAGMQGAHNRISNAQRKLLDPNAKVHYDSLNKDVAFIFASIENYIQVDGVERPTDFGLVVMHNMSTNKTTAAISRGVTVPRAYVNRARLAGHEHENPDHGKVTVGQVLAANLPGLDKADWHKVLAGTSRYDLLKEAIDGME</sequence>
<accession>A0AAN6MVC4</accession>
<comment type="caution">
    <text evidence="2">The sequence shown here is derived from an EMBL/GenBank/DDBJ whole genome shotgun (WGS) entry which is preliminary data.</text>
</comment>
<gene>
    <name evidence="2" type="ORF">QBC46DRAFT_244207</name>
</gene>
<evidence type="ECO:0000313" key="3">
    <source>
        <dbReference type="Proteomes" id="UP001303473"/>
    </source>
</evidence>
<feature type="non-terminal residue" evidence="2">
    <location>
        <position position="192"/>
    </location>
</feature>
<dbReference type="Gene3D" id="3.90.950.10">
    <property type="match status" value="1"/>
</dbReference>
<feature type="non-terminal residue" evidence="2">
    <location>
        <position position="1"/>
    </location>
</feature>
<feature type="domain" description="Non-canonical purine NTP phosphatase/PRRC1" evidence="1">
    <location>
        <begin position="9"/>
        <end position="144"/>
    </location>
</feature>
<keyword evidence="3" id="KW-1185">Reference proteome</keyword>
<organism evidence="2 3">
    <name type="scientific">Diplogelasinospora grovesii</name>
    <dbReference type="NCBI Taxonomy" id="303347"/>
    <lineage>
        <taxon>Eukaryota</taxon>
        <taxon>Fungi</taxon>
        <taxon>Dikarya</taxon>
        <taxon>Ascomycota</taxon>
        <taxon>Pezizomycotina</taxon>
        <taxon>Sordariomycetes</taxon>
        <taxon>Sordariomycetidae</taxon>
        <taxon>Sordariales</taxon>
        <taxon>Diplogelasinosporaceae</taxon>
        <taxon>Diplogelasinospora</taxon>
    </lineage>
</organism>
<proteinExistence type="predicted"/>
<dbReference type="SUPFAM" id="SSF52972">
    <property type="entry name" value="ITPase-like"/>
    <property type="match status" value="1"/>
</dbReference>
<evidence type="ECO:0000313" key="2">
    <source>
        <dbReference type="EMBL" id="KAK3933705.1"/>
    </source>
</evidence>
<dbReference type="InterPro" id="IPR026533">
    <property type="entry name" value="NTPase/PRRC1"/>
</dbReference>
<dbReference type="AlphaFoldDB" id="A0AAN6MVC4"/>
<dbReference type="EMBL" id="MU854090">
    <property type="protein sequence ID" value="KAK3933705.1"/>
    <property type="molecule type" value="Genomic_DNA"/>
</dbReference>